<gene>
    <name evidence="1" type="ORF">K491DRAFT_606943</name>
</gene>
<protein>
    <recommendedName>
        <fullName evidence="3">F-box domain-containing protein</fullName>
    </recommendedName>
</protein>
<evidence type="ECO:0008006" key="3">
    <source>
        <dbReference type="Google" id="ProtNLM"/>
    </source>
</evidence>
<organism evidence="1 2">
    <name type="scientific">Lophiostoma macrostomum CBS 122681</name>
    <dbReference type="NCBI Taxonomy" id="1314788"/>
    <lineage>
        <taxon>Eukaryota</taxon>
        <taxon>Fungi</taxon>
        <taxon>Dikarya</taxon>
        <taxon>Ascomycota</taxon>
        <taxon>Pezizomycotina</taxon>
        <taxon>Dothideomycetes</taxon>
        <taxon>Pleosporomycetidae</taxon>
        <taxon>Pleosporales</taxon>
        <taxon>Lophiostomataceae</taxon>
        <taxon>Lophiostoma</taxon>
    </lineage>
</organism>
<evidence type="ECO:0000313" key="2">
    <source>
        <dbReference type="Proteomes" id="UP000799324"/>
    </source>
</evidence>
<dbReference type="OrthoDB" id="5410873at2759"/>
<dbReference type="AlphaFoldDB" id="A0A6A6SV17"/>
<evidence type="ECO:0000313" key="1">
    <source>
        <dbReference type="EMBL" id="KAF2651430.1"/>
    </source>
</evidence>
<dbReference type="EMBL" id="MU004426">
    <property type="protein sequence ID" value="KAF2651430.1"/>
    <property type="molecule type" value="Genomic_DNA"/>
</dbReference>
<dbReference type="Proteomes" id="UP000799324">
    <property type="component" value="Unassembled WGS sequence"/>
</dbReference>
<reference evidence="1" key="1">
    <citation type="journal article" date="2020" name="Stud. Mycol.">
        <title>101 Dothideomycetes genomes: a test case for predicting lifestyles and emergence of pathogens.</title>
        <authorList>
            <person name="Haridas S."/>
            <person name="Albert R."/>
            <person name="Binder M."/>
            <person name="Bloem J."/>
            <person name="Labutti K."/>
            <person name="Salamov A."/>
            <person name="Andreopoulos B."/>
            <person name="Baker S."/>
            <person name="Barry K."/>
            <person name="Bills G."/>
            <person name="Bluhm B."/>
            <person name="Cannon C."/>
            <person name="Castanera R."/>
            <person name="Culley D."/>
            <person name="Daum C."/>
            <person name="Ezra D."/>
            <person name="Gonzalez J."/>
            <person name="Henrissat B."/>
            <person name="Kuo A."/>
            <person name="Liang C."/>
            <person name="Lipzen A."/>
            <person name="Lutzoni F."/>
            <person name="Magnuson J."/>
            <person name="Mondo S."/>
            <person name="Nolan M."/>
            <person name="Ohm R."/>
            <person name="Pangilinan J."/>
            <person name="Park H.-J."/>
            <person name="Ramirez L."/>
            <person name="Alfaro M."/>
            <person name="Sun H."/>
            <person name="Tritt A."/>
            <person name="Yoshinaga Y."/>
            <person name="Zwiers L.-H."/>
            <person name="Turgeon B."/>
            <person name="Goodwin S."/>
            <person name="Spatafora J."/>
            <person name="Crous P."/>
            <person name="Grigoriev I."/>
        </authorList>
    </citation>
    <scope>NUCLEOTIDE SEQUENCE</scope>
    <source>
        <strain evidence="1">CBS 122681</strain>
    </source>
</reference>
<keyword evidence="2" id="KW-1185">Reference proteome</keyword>
<sequence length="443" mass="50512">MRSTRSSTSALESLPSELFLAVAEHADFESRLALSATNSRYRTFLLPIIFRTLKVTSDEGEANEVLEFAKKIGANVKAISFHGTAEPNLNEDEEEENDGDEQILPLAAAELLRGQHFPNMTTLIVHFEFDFENNDRSDDGVWDSRDDLSDGASMYEFPWRRLMAQTWAAASQNKNISELIVKDLIAKAVSLWFTAQWKTFLGQISVADIQIWGGDNGAGWEVGTLEGYMYFVAKMNEYFFDHMGNTKTLRLSCYEHGPLGSQWTGDEDTMALRPNCFPQLEHVHLDYVVLCPELVAFLEPKAATLKSVSLHECFASNQYGTIRLLWADFFTSIRRSEPKWTSFAVTNNHPPPLTFKEWQASRYPKEVEEEPAEQEPDHVQSVRADLAKEPNRRLFYYATLTDKYGDRWPDTDAIIHHFRAGRDMEEFEKLMDVVGKNYEAATA</sequence>
<name>A0A6A6SV17_9PLEO</name>
<accession>A0A6A6SV17</accession>
<proteinExistence type="predicted"/>